<dbReference type="Gene3D" id="2.10.109.10">
    <property type="entry name" value="Umud Fragment, subunit A"/>
    <property type="match status" value="1"/>
</dbReference>
<evidence type="ECO:0000256" key="2">
    <source>
        <dbReference type="ARBA" id="ARBA00022692"/>
    </source>
</evidence>
<dbReference type="GO" id="GO:0016020">
    <property type="term" value="C:membrane"/>
    <property type="evidence" value="ECO:0007669"/>
    <property type="project" value="UniProtKB-SubCell"/>
</dbReference>
<evidence type="ECO:0000256" key="3">
    <source>
        <dbReference type="ARBA" id="ARBA00022989"/>
    </source>
</evidence>
<feature type="domain" description="Peptidase S26" evidence="6">
    <location>
        <begin position="12"/>
        <end position="86"/>
    </location>
</feature>
<comment type="subcellular location">
    <subcellularLocation>
        <location evidence="1">Membrane</location>
    </subcellularLocation>
</comment>
<keyword evidence="2 5" id="KW-0812">Transmembrane</keyword>
<dbReference type="PRINTS" id="PR00728">
    <property type="entry name" value="SIGNALPTASE"/>
</dbReference>
<organism evidence="7 8">
    <name type="scientific">Thermococcus nautili</name>
    <dbReference type="NCBI Taxonomy" id="195522"/>
    <lineage>
        <taxon>Archaea</taxon>
        <taxon>Methanobacteriati</taxon>
        <taxon>Methanobacteriota</taxon>
        <taxon>Thermococci</taxon>
        <taxon>Thermococcales</taxon>
        <taxon>Thermococcaceae</taxon>
        <taxon>Thermococcus</taxon>
    </lineage>
</organism>
<dbReference type="GO" id="GO:0004252">
    <property type="term" value="F:serine-type endopeptidase activity"/>
    <property type="evidence" value="ECO:0007669"/>
    <property type="project" value="InterPro"/>
</dbReference>
<dbReference type="HOGENOM" id="CLU_123712_0_0_2"/>
<dbReference type="CDD" id="cd06530">
    <property type="entry name" value="S26_SPase_I"/>
    <property type="match status" value="1"/>
</dbReference>
<keyword evidence="3 5" id="KW-1133">Transmembrane helix</keyword>
<gene>
    <name evidence="7" type="ORF">BD01_1906</name>
</gene>
<dbReference type="Pfam" id="PF10502">
    <property type="entry name" value="Peptidase_S26"/>
    <property type="match status" value="1"/>
</dbReference>
<feature type="transmembrane region" description="Helical" evidence="5">
    <location>
        <begin position="12"/>
        <end position="36"/>
    </location>
</feature>
<dbReference type="PANTHER" id="PTHR10806:SF6">
    <property type="entry name" value="SIGNAL PEPTIDASE COMPLEX CATALYTIC SUBUNIT SEC11"/>
    <property type="match status" value="1"/>
</dbReference>
<dbReference type="RefSeq" id="WP_042692250.1">
    <property type="nucleotide sequence ID" value="NZ_CP007264.1"/>
</dbReference>
<dbReference type="NCBIfam" id="TIGR02228">
    <property type="entry name" value="sigpep_I_arch"/>
    <property type="match status" value="1"/>
</dbReference>
<dbReference type="OrthoDB" id="4822at2157"/>
<proteinExistence type="predicted"/>
<dbReference type="eggNOG" id="arCOG01739">
    <property type="taxonomic scope" value="Archaea"/>
</dbReference>
<evidence type="ECO:0000256" key="4">
    <source>
        <dbReference type="ARBA" id="ARBA00023136"/>
    </source>
</evidence>
<dbReference type="InterPro" id="IPR036286">
    <property type="entry name" value="LexA/Signal_pep-like_sf"/>
</dbReference>
<dbReference type="GO" id="GO:0006465">
    <property type="term" value="P:signal peptide processing"/>
    <property type="evidence" value="ECO:0007669"/>
    <property type="project" value="InterPro"/>
</dbReference>
<dbReference type="InterPro" id="IPR019533">
    <property type="entry name" value="Peptidase_S26"/>
</dbReference>
<evidence type="ECO:0000256" key="5">
    <source>
        <dbReference type="SAM" id="Phobius"/>
    </source>
</evidence>
<dbReference type="STRING" id="195522.BD01_1906"/>
<dbReference type="PANTHER" id="PTHR10806">
    <property type="entry name" value="SIGNAL PEPTIDASE COMPLEX CATALYTIC SUBUNIT SEC11"/>
    <property type="match status" value="1"/>
</dbReference>
<keyword evidence="4 5" id="KW-0472">Membrane</keyword>
<sequence length="187" mass="21771">MKKRVDWYSLLSYALAIFVAVVLVLHFVFGFQYVVILTDSMKPHINPGDLVVTRPVSPSELHVGDVILYEIHLGNATYRITHRIVAIKRDDSGRIYFVTKGDNRKYTDPWRVYPDQVIGKVILVIPKVGMVWYYTPLIVLLIFLFIIGSLAYEIALILLEEEPPRPKWAKPSLLAIKRKKLKRYYRR</sequence>
<dbReference type="SUPFAM" id="SSF51306">
    <property type="entry name" value="LexA/Signal peptidase"/>
    <property type="match status" value="1"/>
</dbReference>
<evidence type="ECO:0000259" key="6">
    <source>
        <dbReference type="Pfam" id="PF10502"/>
    </source>
</evidence>
<evidence type="ECO:0000313" key="7">
    <source>
        <dbReference type="EMBL" id="AHL23508.1"/>
    </source>
</evidence>
<evidence type="ECO:0000256" key="1">
    <source>
        <dbReference type="ARBA" id="ARBA00004370"/>
    </source>
</evidence>
<dbReference type="KEGG" id="tnu:BD01_1906"/>
<keyword evidence="8" id="KW-1185">Reference proteome</keyword>
<accession>W8NW40</accession>
<feature type="transmembrane region" description="Helical" evidence="5">
    <location>
        <begin position="133"/>
        <end position="159"/>
    </location>
</feature>
<dbReference type="InterPro" id="IPR001733">
    <property type="entry name" value="Peptidase_S26B"/>
</dbReference>
<protein>
    <submittedName>
        <fullName evidence="7">Signal peptidase I</fullName>
    </submittedName>
</protein>
<dbReference type="EMBL" id="CP007264">
    <property type="protein sequence ID" value="AHL23508.1"/>
    <property type="molecule type" value="Genomic_DNA"/>
</dbReference>
<evidence type="ECO:0000313" key="8">
    <source>
        <dbReference type="Proteomes" id="UP000019434"/>
    </source>
</evidence>
<dbReference type="GeneID" id="82170745"/>
<reference evidence="7 8" key="1">
    <citation type="submission" date="2014-02" db="EMBL/GenBank/DDBJ databases">
        <title>Genome Sequence of an Hyperthermophilic Archaeon, Thermococcus nautili 30-1, producing viral vesicles.</title>
        <authorList>
            <person name="Oberto J."/>
            <person name="Gaudin M."/>
            <person name="Cossu M."/>
            <person name="Gorlas A."/>
            <person name="Slesarev A."/>
            <person name="Marguet E."/>
            <person name="Forterre P."/>
        </authorList>
    </citation>
    <scope>NUCLEOTIDE SEQUENCE [LARGE SCALE GENOMIC DNA]</scope>
    <source>
        <strain evidence="7 8">30-1</strain>
    </source>
</reference>
<dbReference type="AlphaFoldDB" id="W8NW40"/>
<name>W8NW40_9EURY</name>
<dbReference type="Proteomes" id="UP000019434">
    <property type="component" value="Chromosome"/>
</dbReference>